<evidence type="ECO:0000313" key="1">
    <source>
        <dbReference type="EMBL" id="EDV95924.1"/>
    </source>
</evidence>
<protein>
    <submittedName>
        <fullName evidence="1">GH15504</fullName>
    </submittedName>
</protein>
<reference evidence="1 2" key="1">
    <citation type="journal article" date="2007" name="Nature">
        <title>Evolution of genes and genomes on the Drosophila phylogeny.</title>
        <authorList>
            <consortium name="Drosophila 12 Genomes Consortium"/>
            <person name="Clark A.G."/>
            <person name="Eisen M.B."/>
            <person name="Smith D.R."/>
            <person name="Bergman C.M."/>
            <person name="Oliver B."/>
            <person name="Markow T.A."/>
            <person name="Kaufman T.C."/>
            <person name="Kellis M."/>
            <person name="Gelbart W."/>
            <person name="Iyer V.N."/>
            <person name="Pollard D.A."/>
            <person name="Sackton T.B."/>
            <person name="Larracuente A.M."/>
            <person name="Singh N.D."/>
            <person name="Abad J.P."/>
            <person name="Abt D.N."/>
            <person name="Adryan B."/>
            <person name="Aguade M."/>
            <person name="Akashi H."/>
            <person name="Anderson W.W."/>
            <person name="Aquadro C.F."/>
            <person name="Ardell D.H."/>
            <person name="Arguello R."/>
            <person name="Artieri C.G."/>
            <person name="Barbash D.A."/>
            <person name="Barker D."/>
            <person name="Barsanti P."/>
            <person name="Batterham P."/>
            <person name="Batzoglou S."/>
            <person name="Begun D."/>
            <person name="Bhutkar A."/>
            <person name="Blanco E."/>
            <person name="Bosak S.A."/>
            <person name="Bradley R.K."/>
            <person name="Brand A.D."/>
            <person name="Brent M.R."/>
            <person name="Brooks A.N."/>
            <person name="Brown R.H."/>
            <person name="Butlin R.K."/>
            <person name="Caggese C."/>
            <person name="Calvi B.R."/>
            <person name="Bernardo de Carvalho A."/>
            <person name="Caspi A."/>
            <person name="Castrezana S."/>
            <person name="Celniker S.E."/>
            <person name="Chang J.L."/>
            <person name="Chapple C."/>
            <person name="Chatterji S."/>
            <person name="Chinwalla A."/>
            <person name="Civetta A."/>
            <person name="Clifton S.W."/>
            <person name="Comeron J.M."/>
            <person name="Costello J.C."/>
            <person name="Coyne J.A."/>
            <person name="Daub J."/>
            <person name="David R.G."/>
            <person name="Delcher A.L."/>
            <person name="Delehaunty K."/>
            <person name="Do C.B."/>
            <person name="Ebling H."/>
            <person name="Edwards K."/>
            <person name="Eickbush T."/>
            <person name="Evans J.D."/>
            <person name="Filipski A."/>
            <person name="Findeiss S."/>
            <person name="Freyhult E."/>
            <person name="Fulton L."/>
            <person name="Fulton R."/>
            <person name="Garcia A.C."/>
            <person name="Gardiner A."/>
            <person name="Garfield D.A."/>
            <person name="Garvin B.E."/>
            <person name="Gibson G."/>
            <person name="Gilbert D."/>
            <person name="Gnerre S."/>
            <person name="Godfrey J."/>
            <person name="Good R."/>
            <person name="Gotea V."/>
            <person name="Gravely B."/>
            <person name="Greenberg A.J."/>
            <person name="Griffiths-Jones S."/>
            <person name="Gross S."/>
            <person name="Guigo R."/>
            <person name="Gustafson E.A."/>
            <person name="Haerty W."/>
            <person name="Hahn M.W."/>
            <person name="Halligan D.L."/>
            <person name="Halpern A.L."/>
            <person name="Halter G.M."/>
            <person name="Han M.V."/>
            <person name="Heger A."/>
            <person name="Hillier L."/>
            <person name="Hinrichs A.S."/>
            <person name="Holmes I."/>
            <person name="Hoskins R.A."/>
            <person name="Hubisz M.J."/>
            <person name="Hultmark D."/>
            <person name="Huntley M.A."/>
            <person name="Jaffe D.B."/>
            <person name="Jagadeeshan S."/>
            <person name="Jeck W.R."/>
            <person name="Johnson J."/>
            <person name="Jones C.D."/>
            <person name="Jordan W.C."/>
            <person name="Karpen G.H."/>
            <person name="Kataoka E."/>
            <person name="Keightley P.D."/>
            <person name="Kheradpour P."/>
            <person name="Kirkness E.F."/>
            <person name="Koerich L.B."/>
            <person name="Kristiansen K."/>
            <person name="Kudrna D."/>
            <person name="Kulathinal R.J."/>
            <person name="Kumar S."/>
            <person name="Kwok R."/>
            <person name="Lander E."/>
            <person name="Langley C.H."/>
            <person name="Lapoint R."/>
            <person name="Lazzaro B.P."/>
            <person name="Lee S.J."/>
            <person name="Levesque L."/>
            <person name="Li R."/>
            <person name="Lin C.F."/>
            <person name="Lin M.F."/>
            <person name="Lindblad-Toh K."/>
            <person name="Llopart A."/>
            <person name="Long M."/>
            <person name="Low L."/>
            <person name="Lozovsky E."/>
            <person name="Lu J."/>
            <person name="Luo M."/>
            <person name="Machado C.A."/>
            <person name="Makalowski W."/>
            <person name="Marzo M."/>
            <person name="Matsuda M."/>
            <person name="Matzkin L."/>
            <person name="McAllister B."/>
            <person name="McBride C.S."/>
            <person name="McKernan B."/>
            <person name="McKernan K."/>
            <person name="Mendez-Lago M."/>
            <person name="Minx P."/>
            <person name="Mollenhauer M.U."/>
            <person name="Montooth K."/>
            <person name="Mount S.M."/>
            <person name="Mu X."/>
            <person name="Myers E."/>
            <person name="Negre B."/>
            <person name="Newfeld S."/>
            <person name="Nielsen R."/>
            <person name="Noor M.A."/>
            <person name="O'Grady P."/>
            <person name="Pachter L."/>
            <person name="Papaceit M."/>
            <person name="Parisi M.J."/>
            <person name="Parisi M."/>
            <person name="Parts L."/>
            <person name="Pedersen J.S."/>
            <person name="Pesole G."/>
            <person name="Phillippy A.M."/>
            <person name="Ponting C.P."/>
            <person name="Pop M."/>
            <person name="Porcelli D."/>
            <person name="Powell J.R."/>
            <person name="Prohaska S."/>
            <person name="Pruitt K."/>
            <person name="Puig M."/>
            <person name="Quesneville H."/>
            <person name="Ram K.R."/>
            <person name="Rand D."/>
            <person name="Rasmussen M.D."/>
            <person name="Reed L.K."/>
            <person name="Reenan R."/>
            <person name="Reily A."/>
            <person name="Remington K.A."/>
            <person name="Rieger T.T."/>
            <person name="Ritchie M.G."/>
            <person name="Robin C."/>
            <person name="Rogers Y.H."/>
            <person name="Rohde C."/>
            <person name="Rozas J."/>
            <person name="Rubenfield M.J."/>
            <person name="Ruiz A."/>
            <person name="Russo S."/>
            <person name="Salzberg S.L."/>
            <person name="Sanchez-Gracia A."/>
            <person name="Saranga D.J."/>
            <person name="Sato H."/>
            <person name="Schaeffer S.W."/>
            <person name="Schatz M.C."/>
            <person name="Schlenke T."/>
            <person name="Schwartz R."/>
            <person name="Segarra C."/>
            <person name="Singh R.S."/>
            <person name="Sirot L."/>
            <person name="Sirota M."/>
            <person name="Sisneros N.B."/>
            <person name="Smith C.D."/>
            <person name="Smith T.F."/>
            <person name="Spieth J."/>
            <person name="Stage D.E."/>
            <person name="Stark A."/>
            <person name="Stephan W."/>
            <person name="Strausberg R.L."/>
            <person name="Strempel S."/>
            <person name="Sturgill D."/>
            <person name="Sutton G."/>
            <person name="Sutton G.G."/>
            <person name="Tao W."/>
            <person name="Teichmann S."/>
            <person name="Tobari Y.N."/>
            <person name="Tomimura Y."/>
            <person name="Tsolas J.M."/>
            <person name="Valente V.L."/>
            <person name="Venter E."/>
            <person name="Venter J.C."/>
            <person name="Vicario S."/>
            <person name="Vieira F.G."/>
            <person name="Vilella A.J."/>
            <person name="Villasante A."/>
            <person name="Walenz B."/>
            <person name="Wang J."/>
            <person name="Wasserman M."/>
            <person name="Watts T."/>
            <person name="Wilson D."/>
            <person name="Wilson R.K."/>
            <person name="Wing R.A."/>
            <person name="Wolfner M.F."/>
            <person name="Wong A."/>
            <person name="Wong G.K."/>
            <person name="Wu C.I."/>
            <person name="Wu G."/>
            <person name="Yamamoto D."/>
            <person name="Yang H.P."/>
            <person name="Yang S.P."/>
            <person name="Yorke J.A."/>
            <person name="Yoshida K."/>
            <person name="Zdobnov E."/>
            <person name="Zhang P."/>
            <person name="Zhang Y."/>
            <person name="Zimin A.V."/>
            <person name="Baldwin J."/>
            <person name="Abdouelleil A."/>
            <person name="Abdulkadir J."/>
            <person name="Abebe A."/>
            <person name="Abera B."/>
            <person name="Abreu J."/>
            <person name="Acer S.C."/>
            <person name="Aftuck L."/>
            <person name="Alexander A."/>
            <person name="An P."/>
            <person name="Anderson E."/>
            <person name="Anderson S."/>
            <person name="Arachi H."/>
            <person name="Azer M."/>
            <person name="Bachantsang P."/>
            <person name="Barry A."/>
            <person name="Bayul T."/>
            <person name="Berlin A."/>
            <person name="Bessette D."/>
            <person name="Bloom T."/>
            <person name="Blye J."/>
            <person name="Boguslavskiy L."/>
            <person name="Bonnet C."/>
            <person name="Boukhgalter B."/>
            <person name="Bourzgui I."/>
            <person name="Brown A."/>
            <person name="Cahill P."/>
            <person name="Channer S."/>
            <person name="Cheshatsang Y."/>
            <person name="Chuda L."/>
            <person name="Citroen M."/>
            <person name="Collymore A."/>
            <person name="Cooke P."/>
            <person name="Costello M."/>
            <person name="D'Aco K."/>
            <person name="Daza R."/>
            <person name="De Haan G."/>
            <person name="DeGray S."/>
            <person name="DeMaso C."/>
            <person name="Dhargay N."/>
            <person name="Dooley K."/>
            <person name="Dooley E."/>
            <person name="Doricent M."/>
            <person name="Dorje P."/>
            <person name="Dorjee K."/>
            <person name="Dupes A."/>
            <person name="Elong R."/>
            <person name="Falk J."/>
            <person name="Farina A."/>
            <person name="Faro S."/>
            <person name="Ferguson D."/>
            <person name="Fisher S."/>
            <person name="Foley C.D."/>
            <person name="Franke A."/>
            <person name="Friedrich D."/>
            <person name="Gadbois L."/>
            <person name="Gearin G."/>
            <person name="Gearin C.R."/>
            <person name="Giannoukos G."/>
            <person name="Goode T."/>
            <person name="Graham J."/>
            <person name="Grandbois E."/>
            <person name="Grewal S."/>
            <person name="Gyaltsen K."/>
            <person name="Hafez N."/>
            <person name="Hagos B."/>
            <person name="Hall J."/>
            <person name="Henson C."/>
            <person name="Hollinger A."/>
            <person name="Honan T."/>
            <person name="Huard M.D."/>
            <person name="Hughes L."/>
            <person name="Hurhula B."/>
            <person name="Husby M.E."/>
            <person name="Kamat A."/>
            <person name="Kanga B."/>
            <person name="Kashin S."/>
            <person name="Khazanovich D."/>
            <person name="Kisner P."/>
            <person name="Lance K."/>
            <person name="Lara M."/>
            <person name="Lee W."/>
            <person name="Lennon N."/>
            <person name="Letendre F."/>
            <person name="LeVine R."/>
            <person name="Lipovsky A."/>
            <person name="Liu X."/>
            <person name="Liu J."/>
            <person name="Liu S."/>
            <person name="Lokyitsang T."/>
            <person name="Lokyitsang Y."/>
            <person name="Lubonja R."/>
            <person name="Lui A."/>
            <person name="MacDonald P."/>
            <person name="Magnisalis V."/>
            <person name="Maru K."/>
            <person name="Matthews C."/>
            <person name="McCusker W."/>
            <person name="McDonough S."/>
            <person name="Mehta T."/>
            <person name="Meldrim J."/>
            <person name="Meneus L."/>
            <person name="Mihai O."/>
            <person name="Mihalev A."/>
            <person name="Mihova T."/>
            <person name="Mittelman R."/>
            <person name="Mlenga V."/>
            <person name="Montmayeur A."/>
            <person name="Mulrain L."/>
            <person name="Navidi A."/>
            <person name="Naylor J."/>
            <person name="Negash T."/>
            <person name="Nguyen T."/>
            <person name="Nguyen N."/>
            <person name="Nicol R."/>
            <person name="Norbu C."/>
            <person name="Norbu N."/>
            <person name="Novod N."/>
            <person name="O'Neill B."/>
            <person name="Osman S."/>
            <person name="Markiewicz E."/>
            <person name="Oyono O.L."/>
            <person name="Patti C."/>
            <person name="Phunkhang P."/>
            <person name="Pierre F."/>
            <person name="Priest M."/>
            <person name="Raghuraman S."/>
            <person name="Rege F."/>
            <person name="Reyes R."/>
            <person name="Rise C."/>
            <person name="Rogov P."/>
            <person name="Ross K."/>
            <person name="Ryan E."/>
            <person name="Settipalli S."/>
            <person name="Shea T."/>
            <person name="Sherpa N."/>
            <person name="Shi L."/>
            <person name="Shih D."/>
            <person name="Sparrow T."/>
            <person name="Spaulding J."/>
            <person name="Stalker J."/>
            <person name="Stange-Thomann N."/>
            <person name="Stavropoulos S."/>
            <person name="Stone C."/>
            <person name="Strader C."/>
            <person name="Tesfaye S."/>
            <person name="Thomson T."/>
            <person name="Thoulutsang Y."/>
            <person name="Thoulutsang D."/>
            <person name="Topham K."/>
            <person name="Topping I."/>
            <person name="Tsamla T."/>
            <person name="Vassiliev H."/>
            <person name="Vo A."/>
            <person name="Wangchuk T."/>
            <person name="Wangdi T."/>
            <person name="Weiand M."/>
            <person name="Wilkinson J."/>
            <person name="Wilson A."/>
            <person name="Yadav S."/>
            <person name="Young G."/>
            <person name="Yu Q."/>
            <person name="Zembek L."/>
            <person name="Zhong D."/>
            <person name="Zimmer A."/>
            <person name="Zwirko Z."/>
            <person name="Jaffe D.B."/>
            <person name="Alvarez P."/>
            <person name="Brockman W."/>
            <person name="Butler J."/>
            <person name="Chin C."/>
            <person name="Gnerre S."/>
            <person name="Grabherr M."/>
            <person name="Kleber M."/>
            <person name="Mauceli E."/>
            <person name="MacCallum I."/>
        </authorList>
    </citation>
    <scope>NUCLEOTIDE SEQUENCE [LARGE SCALE GENOMIC DNA]</scope>
    <source>
        <strain evidence="2">Tucson 15287-2541.00</strain>
    </source>
</reference>
<organism evidence="2">
    <name type="scientific">Drosophila grimshawi</name>
    <name type="common">Hawaiian fruit fly</name>
    <name type="synonym">Idiomyia grimshawi</name>
    <dbReference type="NCBI Taxonomy" id="7222"/>
    <lineage>
        <taxon>Eukaryota</taxon>
        <taxon>Metazoa</taxon>
        <taxon>Ecdysozoa</taxon>
        <taxon>Arthropoda</taxon>
        <taxon>Hexapoda</taxon>
        <taxon>Insecta</taxon>
        <taxon>Pterygota</taxon>
        <taxon>Neoptera</taxon>
        <taxon>Endopterygota</taxon>
        <taxon>Diptera</taxon>
        <taxon>Brachycera</taxon>
        <taxon>Muscomorpha</taxon>
        <taxon>Ephydroidea</taxon>
        <taxon>Drosophilidae</taxon>
        <taxon>Drosophila</taxon>
        <taxon>Hawaiian Drosophila</taxon>
    </lineage>
</organism>
<dbReference type="HOGENOM" id="CLU_2457121_0_0_1"/>
<dbReference type="OMA" id="KNEICMM"/>
<sequence length="89" mass="10484">MNVLDTFLTCYEFLTDPITDLELDLEFTEKLAEKCEKYLKGKQPKKSRFENIEKYTRNEIVMMDELIPSPNVERILEVVIDQFLGGIHI</sequence>
<dbReference type="EMBL" id="CH916366">
    <property type="protein sequence ID" value="EDV95924.1"/>
    <property type="molecule type" value="Genomic_DNA"/>
</dbReference>
<evidence type="ECO:0000313" key="2">
    <source>
        <dbReference type="Proteomes" id="UP000001070"/>
    </source>
</evidence>
<dbReference type="eggNOG" id="ENOG502TD0U">
    <property type="taxonomic scope" value="Eukaryota"/>
</dbReference>
<name>B4J1Z9_DROGR</name>
<gene>
    <name evidence="1" type="primary">Dgri\GH15504</name>
    <name evidence="1" type="ORF">Dgri_GH15504</name>
</gene>
<dbReference type="InParanoid" id="B4J1Z9"/>
<dbReference type="AlphaFoldDB" id="B4J1Z9"/>
<keyword evidence="2" id="KW-1185">Reference proteome</keyword>
<accession>B4J1Z9</accession>
<dbReference type="Proteomes" id="UP000001070">
    <property type="component" value="Unassembled WGS sequence"/>
</dbReference>
<proteinExistence type="predicted"/>